<dbReference type="GO" id="GO:0016491">
    <property type="term" value="F:oxidoreductase activity"/>
    <property type="evidence" value="ECO:0007669"/>
    <property type="project" value="UniProtKB-KW"/>
</dbReference>
<organism evidence="4 5">
    <name type="scientific">Hoylesella loescheii DSM 19665 = JCM 12249 = ATCC 15930</name>
    <dbReference type="NCBI Taxonomy" id="1122985"/>
    <lineage>
        <taxon>Bacteria</taxon>
        <taxon>Pseudomonadati</taxon>
        <taxon>Bacteroidota</taxon>
        <taxon>Bacteroidia</taxon>
        <taxon>Bacteroidales</taxon>
        <taxon>Prevotellaceae</taxon>
        <taxon>Hoylesella</taxon>
    </lineage>
</organism>
<proteinExistence type="inferred from homology"/>
<dbReference type="InterPro" id="IPR029479">
    <property type="entry name" value="Nitroreductase"/>
</dbReference>
<dbReference type="PATRIC" id="fig|1122985.7.peg.2898"/>
<dbReference type="HOGENOM" id="CLU_070764_4_3_10"/>
<keyword evidence="2" id="KW-0560">Oxidoreductase</keyword>
<dbReference type="Gene3D" id="3.40.109.10">
    <property type="entry name" value="NADH Oxidase"/>
    <property type="match status" value="1"/>
</dbReference>
<dbReference type="Pfam" id="PF00881">
    <property type="entry name" value="Nitroreductase"/>
    <property type="match status" value="1"/>
</dbReference>
<evidence type="ECO:0000313" key="5">
    <source>
        <dbReference type="Proteomes" id="UP000027442"/>
    </source>
</evidence>
<sequence length="241" mass="27765">MSLEEILNRRRSVRHFDSEKPIDPEQVKACLKQATLAPTSSNMQLWECYHITDKSMIEKMVPACLGQLAVSSAQQLVVFVTRPDMVKRRAQAALAFEQGNVRRNSPAEKQEKRIRQWELYYRKAMPLWYGRCFGLLGLFRKALVQLIGLFRPVPRQVTEADMRVVVHKSCGLAVQTFMLAMSEAGYDTCPFEGFDSWRVKRLLHLPYTVGINMVVACGIRLPDGVWGDRFRLPFDEVYHQV</sequence>
<comment type="caution">
    <text evidence="4">The sequence shown here is derived from an EMBL/GenBank/DDBJ whole genome shotgun (WGS) entry which is preliminary data.</text>
</comment>
<accession>A0A069QGQ3</accession>
<dbReference type="eggNOG" id="COG0778">
    <property type="taxonomic scope" value="Bacteria"/>
</dbReference>
<gene>
    <name evidence="4" type="ORF">HMPREF1991_02804</name>
</gene>
<dbReference type="SUPFAM" id="SSF55469">
    <property type="entry name" value="FMN-dependent nitroreductase-like"/>
    <property type="match status" value="1"/>
</dbReference>
<dbReference type="EMBL" id="JNGW01000120">
    <property type="protein sequence ID" value="KDR51174.1"/>
    <property type="molecule type" value="Genomic_DNA"/>
</dbReference>
<evidence type="ECO:0000259" key="3">
    <source>
        <dbReference type="Pfam" id="PF00881"/>
    </source>
</evidence>
<comment type="similarity">
    <text evidence="1">Belongs to the nitroreductase family.</text>
</comment>
<dbReference type="AlphaFoldDB" id="A0A069QGQ3"/>
<reference evidence="4 5" key="1">
    <citation type="submission" date="2013-08" db="EMBL/GenBank/DDBJ databases">
        <authorList>
            <person name="Weinstock G."/>
            <person name="Sodergren E."/>
            <person name="Wylie T."/>
            <person name="Fulton L."/>
            <person name="Fulton R."/>
            <person name="Fronick C."/>
            <person name="O'Laughlin M."/>
            <person name="Godfrey J."/>
            <person name="Miner T."/>
            <person name="Herter B."/>
            <person name="Appelbaum E."/>
            <person name="Cordes M."/>
            <person name="Lek S."/>
            <person name="Wollam A."/>
            <person name="Pepin K.H."/>
            <person name="Palsikar V.B."/>
            <person name="Mitreva M."/>
            <person name="Wilson R.K."/>
        </authorList>
    </citation>
    <scope>NUCLEOTIDE SEQUENCE [LARGE SCALE GENOMIC DNA]</scope>
    <source>
        <strain evidence="4 5">ATCC 15930</strain>
    </source>
</reference>
<keyword evidence="5" id="KW-1185">Reference proteome</keyword>
<feature type="domain" description="Nitroreductase" evidence="3">
    <location>
        <begin position="9"/>
        <end position="218"/>
    </location>
</feature>
<dbReference type="InterPro" id="IPR000415">
    <property type="entry name" value="Nitroreductase-like"/>
</dbReference>
<protein>
    <submittedName>
        <fullName evidence="4">Nitroreductase family protein</fullName>
    </submittedName>
</protein>
<dbReference type="Proteomes" id="UP000027442">
    <property type="component" value="Unassembled WGS sequence"/>
</dbReference>
<evidence type="ECO:0000256" key="2">
    <source>
        <dbReference type="ARBA" id="ARBA00023002"/>
    </source>
</evidence>
<evidence type="ECO:0000256" key="1">
    <source>
        <dbReference type="ARBA" id="ARBA00007118"/>
    </source>
</evidence>
<dbReference type="PANTHER" id="PTHR43673">
    <property type="entry name" value="NAD(P)H NITROREDUCTASE YDGI-RELATED"/>
    <property type="match status" value="1"/>
</dbReference>
<evidence type="ECO:0000313" key="4">
    <source>
        <dbReference type="EMBL" id="KDR51174.1"/>
    </source>
</evidence>
<name>A0A069QGQ3_HOYLO</name>
<dbReference type="PANTHER" id="PTHR43673:SF10">
    <property type="entry name" value="NADH DEHYDROGENASE_NAD(P)H NITROREDUCTASE XCC3605-RELATED"/>
    <property type="match status" value="1"/>
</dbReference>
<dbReference type="RefSeq" id="WP_018967207.1">
    <property type="nucleotide sequence ID" value="NZ_KB899213.1"/>
</dbReference>